<reference evidence="11" key="1">
    <citation type="submission" date="2021-02" db="EMBL/GenBank/DDBJ databases">
        <authorList>
            <person name="Nowell W R."/>
        </authorList>
    </citation>
    <scope>NUCLEOTIDE SEQUENCE</scope>
</reference>
<proteinExistence type="inferred from homology"/>
<evidence type="ECO:0000256" key="9">
    <source>
        <dbReference type="SAM" id="Phobius"/>
    </source>
</evidence>
<dbReference type="PANTHER" id="PTHR21461:SF83">
    <property type="entry name" value="GLYCOSYLTRANSFERASE FAMILY 92 PROTEIN"/>
    <property type="match status" value="1"/>
</dbReference>
<feature type="compositionally biased region" description="Basic residues" evidence="8">
    <location>
        <begin position="70"/>
        <end position="95"/>
    </location>
</feature>
<keyword evidence="7 9" id="KW-0472">Membrane</keyword>
<dbReference type="GO" id="GO:0016757">
    <property type="term" value="F:glycosyltransferase activity"/>
    <property type="evidence" value="ECO:0007669"/>
    <property type="project" value="UniProtKB-KW"/>
</dbReference>
<keyword evidence="5 9" id="KW-0812">Transmembrane</keyword>
<dbReference type="GO" id="GO:0016020">
    <property type="term" value="C:membrane"/>
    <property type="evidence" value="ECO:0007669"/>
    <property type="project" value="UniProtKB-SubCell"/>
</dbReference>
<feature type="transmembrane region" description="Helical" evidence="9">
    <location>
        <begin position="300"/>
        <end position="323"/>
    </location>
</feature>
<protein>
    <recommendedName>
        <fullName evidence="10">Apple domain-containing protein</fullName>
    </recommendedName>
</protein>
<evidence type="ECO:0000256" key="1">
    <source>
        <dbReference type="ARBA" id="ARBA00004167"/>
    </source>
</evidence>
<evidence type="ECO:0000256" key="4">
    <source>
        <dbReference type="ARBA" id="ARBA00022679"/>
    </source>
</evidence>
<evidence type="ECO:0000256" key="2">
    <source>
        <dbReference type="ARBA" id="ARBA00007647"/>
    </source>
</evidence>
<dbReference type="PROSITE" id="PS50948">
    <property type="entry name" value="PAN"/>
    <property type="match status" value="1"/>
</dbReference>
<dbReference type="SUPFAM" id="SSF57414">
    <property type="entry name" value="Hairpin loop containing domain-like"/>
    <property type="match status" value="1"/>
</dbReference>
<dbReference type="GO" id="GO:0005737">
    <property type="term" value="C:cytoplasm"/>
    <property type="evidence" value="ECO:0007669"/>
    <property type="project" value="TreeGrafter"/>
</dbReference>
<evidence type="ECO:0000313" key="13">
    <source>
        <dbReference type="Proteomes" id="UP000677228"/>
    </source>
</evidence>
<dbReference type="InterPro" id="IPR008166">
    <property type="entry name" value="Glyco_transf_92"/>
</dbReference>
<dbReference type="PANTHER" id="PTHR21461">
    <property type="entry name" value="GLYCOSYLTRANSFERASE FAMILY 92 PROTEIN"/>
    <property type="match status" value="1"/>
</dbReference>
<comment type="subcellular location">
    <subcellularLocation>
        <location evidence="1">Membrane</location>
        <topology evidence="1">Single-pass membrane protein</topology>
    </subcellularLocation>
</comment>
<dbReference type="EMBL" id="CAJOBA010000665">
    <property type="protein sequence ID" value="CAF3548459.1"/>
    <property type="molecule type" value="Genomic_DNA"/>
</dbReference>
<keyword evidence="3" id="KW-0328">Glycosyltransferase</keyword>
<evidence type="ECO:0000256" key="5">
    <source>
        <dbReference type="ARBA" id="ARBA00022692"/>
    </source>
</evidence>
<name>A0A8S2CY40_9BILA</name>
<dbReference type="Proteomes" id="UP000682733">
    <property type="component" value="Unassembled WGS sequence"/>
</dbReference>
<feature type="domain" description="Apple" evidence="10">
    <location>
        <begin position="111"/>
        <end position="175"/>
    </location>
</feature>
<evidence type="ECO:0000313" key="11">
    <source>
        <dbReference type="EMBL" id="CAF0767973.1"/>
    </source>
</evidence>
<dbReference type="AlphaFoldDB" id="A0A8S2CY40"/>
<sequence length="802" mass="94559">MSSTVATSTVMTSNEFCVLSFKVQQVIAVRELKLLPALYQTRVPRRPVQPRIPRRSLQPRTPRRSLQSRTPRRSLQPRKPRRSLRIPRRSLRVPRRSLQPRTPRRPGIFKTDFGTSFTPADPIELINTISVSSQIRCAQTCNVNSLCRTFDYDTLSKRCRLFEGEITTGLVNRSAAIPSTSRVGSIAYTPQIYLAYNRTCDQCQINRYLLCISNTCQCTPYTYWNGYMCLNQGYNGSVCQNDQWCRNDKNLTCSSSDFCEFHRNISLELESNRSVIKMMVDFPFGEKIKSNHIRKASGSFLFRSFLKILFITFGVNLIFQFALHMRLRQENMVKKIDNSLRYNATRTIEQKEILNKSKFENKDGKKKCSKITHPKDIDLDYNNIYWQRFISSNGTYYLYHAFYDNRVLVGSSPLIRILSVIDRISPIPIYCLIWLHNTSSSIITSATYQYIWHPKWGNYRDEVLQPFLISCPIPQQKYATRKELLPRSVTLFETNCTKLGNNLPIRNNRPLDGKKQPFAVCVKGLEFLSEDISVKLIEWIELLNLLGAEKIFFYEFDIHPNISQVLEYYQQQDKVHVEKLTLPGSQPNSPEIREKYLKEKMINRRQNELIPYNDCFYKNIYFYHYILLLDIDEVIMPLQHRTWLETIQEIQRNWLNKNETYTSFSARNVYFLEDLDEENSTEIGQFNEQLNIPPYLHMLTHIYRSSHYTISGAYVKTFFDTERLITLHNHFPLSCFRRCRAYEINITLAHLQHYRKSCVKAIQKSCQTEHRLHRIRDTTIWRYKNDLIQRTSLTLKKLNFLI</sequence>
<evidence type="ECO:0000256" key="6">
    <source>
        <dbReference type="ARBA" id="ARBA00022989"/>
    </source>
</evidence>
<dbReference type="Pfam" id="PF01697">
    <property type="entry name" value="Glyco_transf_92"/>
    <property type="match status" value="1"/>
</dbReference>
<accession>A0A8S2CY40</accession>
<gene>
    <name evidence="11" type="ORF">OVA965_LOCUS2924</name>
    <name evidence="12" type="ORF">TMI583_LOCUS2923</name>
</gene>
<evidence type="ECO:0000256" key="7">
    <source>
        <dbReference type="ARBA" id="ARBA00023136"/>
    </source>
</evidence>
<evidence type="ECO:0000259" key="10">
    <source>
        <dbReference type="PROSITE" id="PS50948"/>
    </source>
</evidence>
<keyword evidence="4" id="KW-0808">Transferase</keyword>
<comment type="similarity">
    <text evidence="2">Belongs to the glycosyltransferase 92 family.</text>
</comment>
<organism evidence="11 13">
    <name type="scientific">Didymodactylos carnosus</name>
    <dbReference type="NCBI Taxonomy" id="1234261"/>
    <lineage>
        <taxon>Eukaryota</taxon>
        <taxon>Metazoa</taxon>
        <taxon>Spiralia</taxon>
        <taxon>Gnathifera</taxon>
        <taxon>Rotifera</taxon>
        <taxon>Eurotatoria</taxon>
        <taxon>Bdelloidea</taxon>
        <taxon>Philodinida</taxon>
        <taxon>Philodinidae</taxon>
        <taxon>Didymodactylos</taxon>
    </lineage>
</organism>
<dbReference type="EMBL" id="CAJNOK010000665">
    <property type="protein sequence ID" value="CAF0767973.1"/>
    <property type="molecule type" value="Genomic_DNA"/>
</dbReference>
<feature type="region of interest" description="Disordered" evidence="8">
    <location>
        <begin position="46"/>
        <end position="111"/>
    </location>
</feature>
<dbReference type="Proteomes" id="UP000677228">
    <property type="component" value="Unassembled WGS sequence"/>
</dbReference>
<dbReference type="InterPro" id="IPR003609">
    <property type="entry name" value="Pan_app"/>
</dbReference>
<comment type="caution">
    <text evidence="11">The sequence shown here is derived from an EMBL/GenBank/DDBJ whole genome shotgun (WGS) entry which is preliminary data.</text>
</comment>
<dbReference type="Pfam" id="PF00024">
    <property type="entry name" value="PAN_1"/>
    <property type="match status" value="1"/>
</dbReference>
<keyword evidence="6 9" id="KW-1133">Transmembrane helix</keyword>
<evidence type="ECO:0000256" key="8">
    <source>
        <dbReference type="SAM" id="MobiDB-lite"/>
    </source>
</evidence>
<evidence type="ECO:0000313" key="12">
    <source>
        <dbReference type="EMBL" id="CAF3548459.1"/>
    </source>
</evidence>
<evidence type="ECO:0000256" key="3">
    <source>
        <dbReference type="ARBA" id="ARBA00022676"/>
    </source>
</evidence>